<dbReference type="RefSeq" id="WP_185801307.1">
    <property type="nucleotide sequence ID" value="NZ_JACJVJ010000002.1"/>
</dbReference>
<dbReference type="InterPro" id="IPR029068">
    <property type="entry name" value="Glyas_Bleomycin-R_OHBP_Dase"/>
</dbReference>
<dbReference type="SUPFAM" id="SSF54593">
    <property type="entry name" value="Glyoxalase/Bleomycin resistance protein/Dihydroxybiphenyl dioxygenase"/>
    <property type="match status" value="1"/>
</dbReference>
<proteinExistence type="predicted"/>
<gene>
    <name evidence="2" type="ORF">H6P80_10335</name>
</gene>
<protein>
    <submittedName>
        <fullName evidence="2">VOC family protein</fullName>
    </submittedName>
</protein>
<sequence length="123" mass="13541">MAAKLDHLVILVSSYDESLPWYGALLPLLGFEKTRDHVWVNGQGIGFDVRLAEEDARPYERFGAGLNHIGLEVETVEALEAVRAAMAEAGFPVPEIQPFGEDRACFFKDPDGLRVEVGWTAAP</sequence>
<dbReference type="Pfam" id="PF00903">
    <property type="entry name" value="Glyoxalase"/>
    <property type="match status" value="1"/>
</dbReference>
<evidence type="ECO:0000313" key="2">
    <source>
        <dbReference type="EMBL" id="MBC2778013.1"/>
    </source>
</evidence>
<dbReference type="PROSITE" id="PS51819">
    <property type="entry name" value="VOC"/>
    <property type="match status" value="1"/>
</dbReference>
<comment type="caution">
    <text evidence="2">The sequence shown here is derived from an EMBL/GenBank/DDBJ whole genome shotgun (WGS) entry which is preliminary data.</text>
</comment>
<dbReference type="Proteomes" id="UP000564378">
    <property type="component" value="Unassembled WGS sequence"/>
</dbReference>
<evidence type="ECO:0000313" key="3">
    <source>
        <dbReference type="Proteomes" id="UP000564378"/>
    </source>
</evidence>
<dbReference type="EMBL" id="JACJVJ010000002">
    <property type="protein sequence ID" value="MBC2778013.1"/>
    <property type="molecule type" value="Genomic_DNA"/>
</dbReference>
<feature type="domain" description="VOC" evidence="1">
    <location>
        <begin position="4"/>
        <end position="120"/>
    </location>
</feature>
<keyword evidence="3" id="KW-1185">Reference proteome</keyword>
<name>A0A842I004_9SPHN</name>
<evidence type="ECO:0000259" key="1">
    <source>
        <dbReference type="PROSITE" id="PS51819"/>
    </source>
</evidence>
<reference evidence="2 3" key="1">
    <citation type="submission" date="2020-08" db="EMBL/GenBank/DDBJ databases">
        <title>Draft genome sequence of Parasphingopyxis sp. GrpM-11.</title>
        <authorList>
            <person name="Oh J."/>
            <person name="Roh D.-H."/>
        </authorList>
    </citation>
    <scope>NUCLEOTIDE SEQUENCE [LARGE SCALE GENOMIC DNA]</scope>
    <source>
        <strain evidence="2 3">GrpM-11</strain>
    </source>
</reference>
<dbReference type="AlphaFoldDB" id="A0A842I004"/>
<dbReference type="InterPro" id="IPR004360">
    <property type="entry name" value="Glyas_Fos-R_dOase_dom"/>
</dbReference>
<organism evidence="2 3">
    <name type="scientific">Parasphingopyxis marina</name>
    <dbReference type="NCBI Taxonomy" id="2761622"/>
    <lineage>
        <taxon>Bacteria</taxon>
        <taxon>Pseudomonadati</taxon>
        <taxon>Pseudomonadota</taxon>
        <taxon>Alphaproteobacteria</taxon>
        <taxon>Sphingomonadales</taxon>
        <taxon>Sphingomonadaceae</taxon>
        <taxon>Parasphingopyxis</taxon>
    </lineage>
</organism>
<accession>A0A842I004</accession>
<dbReference type="Gene3D" id="3.10.180.10">
    <property type="entry name" value="2,3-Dihydroxybiphenyl 1,2-Dioxygenase, domain 1"/>
    <property type="match status" value="1"/>
</dbReference>
<dbReference type="InterPro" id="IPR037523">
    <property type="entry name" value="VOC_core"/>
</dbReference>